<dbReference type="InterPro" id="IPR002182">
    <property type="entry name" value="NB-ARC"/>
</dbReference>
<keyword evidence="5" id="KW-0067">ATP-binding</keyword>
<dbReference type="GO" id="GO:0009626">
    <property type="term" value="P:plant-type hypersensitive response"/>
    <property type="evidence" value="ECO:0007669"/>
    <property type="project" value="UniProtKB-ARBA"/>
</dbReference>
<comment type="caution">
    <text evidence="8">The sequence shown here is derived from an EMBL/GenBank/DDBJ whole genome shotgun (WGS) entry which is preliminary data.</text>
</comment>
<dbReference type="Pfam" id="PF23559">
    <property type="entry name" value="WHD_DRP"/>
    <property type="match status" value="1"/>
</dbReference>
<dbReference type="Proteomes" id="UP000734854">
    <property type="component" value="Unassembled WGS sequence"/>
</dbReference>
<dbReference type="Gene3D" id="3.40.50.300">
    <property type="entry name" value="P-loop containing nucleotide triphosphate hydrolases"/>
    <property type="match status" value="2"/>
</dbReference>
<organism evidence="8 9">
    <name type="scientific">Zingiber officinale</name>
    <name type="common">Ginger</name>
    <name type="synonym">Amomum zingiber</name>
    <dbReference type="NCBI Taxonomy" id="94328"/>
    <lineage>
        <taxon>Eukaryota</taxon>
        <taxon>Viridiplantae</taxon>
        <taxon>Streptophyta</taxon>
        <taxon>Embryophyta</taxon>
        <taxon>Tracheophyta</taxon>
        <taxon>Spermatophyta</taxon>
        <taxon>Magnoliopsida</taxon>
        <taxon>Liliopsida</taxon>
        <taxon>Zingiberales</taxon>
        <taxon>Zingiberaceae</taxon>
        <taxon>Zingiber</taxon>
    </lineage>
</organism>
<keyword evidence="9" id="KW-1185">Reference proteome</keyword>
<dbReference type="GO" id="GO:0042742">
    <property type="term" value="P:defense response to bacterium"/>
    <property type="evidence" value="ECO:0007669"/>
    <property type="project" value="UniProtKB-ARBA"/>
</dbReference>
<keyword evidence="6" id="KW-0175">Coiled coil</keyword>
<evidence type="ECO:0000256" key="1">
    <source>
        <dbReference type="ARBA" id="ARBA00008894"/>
    </source>
</evidence>
<keyword evidence="3" id="KW-0677">Repeat</keyword>
<feature type="domain" description="AAA+ ATPase" evidence="7">
    <location>
        <begin position="189"/>
        <end position="344"/>
    </location>
</feature>
<dbReference type="PRINTS" id="PR00364">
    <property type="entry name" value="DISEASERSIST"/>
</dbReference>
<dbReference type="FunFam" id="3.40.50.300:FF:001091">
    <property type="entry name" value="Probable disease resistance protein At1g61300"/>
    <property type="match status" value="1"/>
</dbReference>
<comment type="similarity">
    <text evidence="1">Belongs to the disease resistance NB-LRR family.</text>
</comment>
<keyword evidence="5" id="KW-0547">Nucleotide-binding</keyword>
<dbReference type="Pfam" id="PF13855">
    <property type="entry name" value="LRR_8"/>
    <property type="match status" value="1"/>
</dbReference>
<protein>
    <recommendedName>
        <fullName evidence="7">AAA+ ATPase domain-containing protein</fullName>
    </recommendedName>
</protein>
<dbReference type="GO" id="GO:0002758">
    <property type="term" value="P:innate immune response-activating signaling pathway"/>
    <property type="evidence" value="ECO:0007669"/>
    <property type="project" value="UniProtKB-ARBA"/>
</dbReference>
<dbReference type="Pfam" id="PF00931">
    <property type="entry name" value="NB-ARC"/>
    <property type="match status" value="2"/>
</dbReference>
<feature type="coiled-coil region" evidence="6">
    <location>
        <begin position="830"/>
        <end position="857"/>
    </location>
</feature>
<dbReference type="SUPFAM" id="SSF52540">
    <property type="entry name" value="P-loop containing nucleoside triphosphate hydrolases"/>
    <property type="match status" value="2"/>
</dbReference>
<dbReference type="EMBL" id="JACMSC010000003">
    <property type="protein sequence ID" value="KAG6530557.1"/>
    <property type="molecule type" value="Genomic_DNA"/>
</dbReference>
<dbReference type="GO" id="GO:0043531">
    <property type="term" value="F:ADP binding"/>
    <property type="evidence" value="ECO:0007669"/>
    <property type="project" value="InterPro"/>
</dbReference>
<reference evidence="8 9" key="1">
    <citation type="submission" date="2020-08" db="EMBL/GenBank/DDBJ databases">
        <title>Plant Genome Project.</title>
        <authorList>
            <person name="Zhang R.-G."/>
        </authorList>
    </citation>
    <scope>NUCLEOTIDE SEQUENCE [LARGE SCALE GENOMIC DNA]</scope>
    <source>
        <tissue evidence="8">Rhizome</tissue>
    </source>
</reference>
<dbReference type="InterPro" id="IPR058922">
    <property type="entry name" value="WHD_DRP"/>
</dbReference>
<dbReference type="GO" id="GO:0005524">
    <property type="term" value="F:ATP binding"/>
    <property type="evidence" value="ECO:0007669"/>
    <property type="project" value="UniProtKB-KW"/>
</dbReference>
<dbReference type="PANTHER" id="PTHR33463:SF209">
    <property type="entry name" value="DISEASE RESISTANCE PROTEIN RPS2-LIKE"/>
    <property type="match status" value="1"/>
</dbReference>
<dbReference type="InterPro" id="IPR027417">
    <property type="entry name" value="P-loop_NTPase"/>
</dbReference>
<evidence type="ECO:0000256" key="6">
    <source>
        <dbReference type="SAM" id="Coils"/>
    </source>
</evidence>
<dbReference type="PROSITE" id="PS51450">
    <property type="entry name" value="LRR"/>
    <property type="match status" value="2"/>
</dbReference>
<feature type="coiled-coil region" evidence="6">
    <location>
        <begin position="33"/>
        <end position="60"/>
    </location>
</feature>
<dbReference type="Gene3D" id="3.80.10.10">
    <property type="entry name" value="Ribonuclease Inhibitor"/>
    <property type="match status" value="2"/>
</dbReference>
<proteinExistence type="inferred from homology"/>
<keyword evidence="2" id="KW-0433">Leucine-rich repeat</keyword>
<dbReference type="InterPro" id="IPR032675">
    <property type="entry name" value="LRR_dom_sf"/>
</dbReference>
<evidence type="ECO:0000259" key="7">
    <source>
        <dbReference type="SMART" id="SM00382"/>
    </source>
</evidence>
<dbReference type="SUPFAM" id="SSF52058">
    <property type="entry name" value="L domain-like"/>
    <property type="match status" value="2"/>
</dbReference>
<dbReference type="SMART" id="SM00369">
    <property type="entry name" value="LRR_TYP"/>
    <property type="match status" value="6"/>
</dbReference>
<dbReference type="Pfam" id="PF23598">
    <property type="entry name" value="LRR_14"/>
    <property type="match status" value="1"/>
</dbReference>
<evidence type="ECO:0000256" key="4">
    <source>
        <dbReference type="ARBA" id="ARBA00022821"/>
    </source>
</evidence>
<evidence type="ECO:0000256" key="5">
    <source>
        <dbReference type="ARBA" id="ARBA00022840"/>
    </source>
</evidence>
<dbReference type="InterPro" id="IPR003591">
    <property type="entry name" value="Leu-rich_rpt_typical-subtyp"/>
</dbReference>
<dbReference type="FunFam" id="1.10.10.10:FF:000322">
    <property type="entry name" value="Probable disease resistance protein At1g63360"/>
    <property type="match status" value="2"/>
</dbReference>
<dbReference type="InterPro" id="IPR050905">
    <property type="entry name" value="Plant_NBS-LRR"/>
</dbReference>
<dbReference type="InterPro" id="IPR055414">
    <property type="entry name" value="LRR_R13L4/SHOC2-like"/>
</dbReference>
<dbReference type="InterPro" id="IPR001611">
    <property type="entry name" value="Leu-rich_rpt"/>
</dbReference>
<evidence type="ECO:0000313" key="9">
    <source>
        <dbReference type="Proteomes" id="UP000734854"/>
    </source>
</evidence>
<dbReference type="SMART" id="SM00382">
    <property type="entry name" value="AAA"/>
    <property type="match status" value="1"/>
</dbReference>
<keyword evidence="4" id="KW-0611">Plant defense</keyword>
<evidence type="ECO:0000313" key="8">
    <source>
        <dbReference type="EMBL" id="KAG6530557.1"/>
    </source>
</evidence>
<gene>
    <name evidence="8" type="ORF">ZIOFF_012798</name>
</gene>
<name>A0A8J5I8N9_ZINOF</name>
<evidence type="ECO:0000256" key="3">
    <source>
        <dbReference type="ARBA" id="ARBA00022737"/>
    </source>
</evidence>
<sequence length="1454" mass="164597">MACINLNLDVDVNSCLSGLWASLPVLGRPKSGIQKLEKEMARLRGKRDDIKNQIDQADRQGKIPTNEVSQWLREVEILEGKVGVIEQDFQSVSCFSCNCFNQTDGTSSQTQRAGDQVLIRQSSNYCSIIRRVAKELGEANELMSRAGALDPVATVGPLKPTVMLPISHRPPVGIESYVEDIVSYIDGGEDNIIGIYGMGGVGKTTTLNRIQQHYLLKHTIFDRVIWVVASKDCQLKRLQMDIAKSLGLNTLQENDDEKTCGDKLCSYLMNKNCLMFLDDIWEHLNLQLLGMAHSTTEQSQQQHQQPRKVTVFTTRSETVCAQMKAEKKIIVRCLDSEQAWQLFEQNSDGDVLSSDAGIKFLAEELAKECAGLPLALVTVARAMLGKRSWEAWKEALHQIRDKHEWTTIGLSEDSLVMYKAFKLSYDSLENDSIRECLLCCALWPEDYEINQFSELIPCWIGCGIIREFNVINEAFAQGYSHLEALVAASLLEQCGDFNFRYSKKRVKMHDVIRDMALLMASRLEGNKRQWIVKARIGMSELPRQEEWQEAERASFMFNNITSLQDYEASTFPKLSMLILNYNHLKQIPPSLFASMPHLKYLDLSGCDITELPKEICSLAELQYLNLSDSSIIRLPFEFGCLGKLEYLLLRATCLEIVPNGTISNLSMLKWLDIREICLVSEWWWDELKCFKGRHQLSVGITINVTTDNIQRLNMLPLNVSIWELTLDGENISKHEQVMDLGTLQWGCRVSDHLEILCIQNLRLDRFELAVVSSSVFLLPFPFSAKEANLLLQATFFSSMAFIKLNLNVDVNSCLSGLKTTLRLGGPKSGIEKLKKEMKKLRGKRDDIKNRIDQAELEGRIPTNQVSQWLLDVETLEGQVAAIEQDFQSTMSKKLGEVKELMDRADRLDPVATVGPSEPAVMLPISHRSPVGIESYEEDIVGYVDGGKADIIGIYGMGGVGLKTLQESDDERTCGDKLFTFLKSRNCLLLLDDIWEHLDLQQLGLAHSATTERGRQQQPRKTVVFTTRSEAVCAQMKAEKKIKVKCLDPVQAWQLFEQNSERDVLNSDAGIKFVAEQLAKECAGLPLALITIARAMSGKKTWEAWVATLRQIRDEHQWKTVCLPEDSLVMYKAFKLSYDSLENDSIRECLLCCALWPEDYEINTFDQLIPCWIGCGIIHEFNVINEAFAKGCSHLEALMAASLLEECIPKGRPLHWYGPCVKMHDVIRDMALLMVSGLEGNKRKWIVKAGIGLSDLHRQEEWQEAERASFMMNKITSLPEYEANFTFPKLSMLILCQNKGLKTIPSSLFASIPRLTYLDLNGCSIRELPMEICSLNELQYLDLSSNLITSLPAEFGCSWLDATTEWWWDELKCFKGCYQLSVRIYIKATTDNIEQLNMLPNVFIWELHLDGKNISELPNYDLGTPQWGCTVLGINFEMKLSIGLLIKETIGHLLC</sequence>
<dbReference type="PANTHER" id="PTHR33463">
    <property type="entry name" value="NB-ARC DOMAIN-CONTAINING PROTEIN-RELATED"/>
    <property type="match status" value="1"/>
</dbReference>
<evidence type="ECO:0000256" key="2">
    <source>
        <dbReference type="ARBA" id="ARBA00022614"/>
    </source>
</evidence>
<dbReference type="Gene3D" id="1.10.8.430">
    <property type="entry name" value="Helical domain of apoptotic protease-activating factors"/>
    <property type="match status" value="2"/>
</dbReference>
<accession>A0A8J5I8N9</accession>
<dbReference type="InterPro" id="IPR042197">
    <property type="entry name" value="Apaf_helical"/>
</dbReference>
<dbReference type="InterPro" id="IPR003593">
    <property type="entry name" value="AAA+_ATPase"/>
</dbReference>